<dbReference type="Proteomes" id="UP000271137">
    <property type="component" value="Unassembled WGS sequence"/>
</dbReference>
<evidence type="ECO:0000313" key="2">
    <source>
        <dbReference type="EMBL" id="RSZ32923.1"/>
    </source>
</evidence>
<evidence type="ECO:0000313" key="3">
    <source>
        <dbReference type="Proteomes" id="UP000271137"/>
    </source>
</evidence>
<proteinExistence type="predicted"/>
<evidence type="ECO:0000256" key="1">
    <source>
        <dbReference type="SAM" id="MobiDB-lite"/>
    </source>
</evidence>
<dbReference type="EMBL" id="RXFQ01000012">
    <property type="protein sequence ID" value="RSZ32923.1"/>
    <property type="molecule type" value="Genomic_DNA"/>
</dbReference>
<sequence>MKTDGPNQIGRENGRRRIVVYANTGGSDMVRVIADIRAVIHGTVAANAPASGGYSPSTRSRRMARQSARS</sequence>
<reference evidence="2 3" key="1">
    <citation type="submission" date="2018-12" db="EMBL/GenBank/DDBJ databases">
        <title>The genome sequences of strain 502.</title>
        <authorList>
            <person name="Gao J."/>
            <person name="Sun J."/>
        </authorList>
    </citation>
    <scope>NUCLEOTIDE SEQUENCE [LARGE SCALE GENOMIC DNA]</scope>
    <source>
        <strain evidence="2 3">502</strain>
    </source>
</reference>
<organism evidence="2 3">
    <name type="scientific">Variovorax beijingensis</name>
    <dbReference type="NCBI Taxonomy" id="2496117"/>
    <lineage>
        <taxon>Bacteria</taxon>
        <taxon>Pseudomonadati</taxon>
        <taxon>Pseudomonadota</taxon>
        <taxon>Betaproteobacteria</taxon>
        <taxon>Burkholderiales</taxon>
        <taxon>Comamonadaceae</taxon>
        <taxon>Variovorax</taxon>
    </lineage>
</organism>
<accession>A0ABY0A2Q9</accession>
<protein>
    <submittedName>
        <fullName evidence="2">Uncharacterized protein</fullName>
    </submittedName>
</protein>
<comment type="caution">
    <text evidence="2">The sequence shown here is derived from an EMBL/GenBank/DDBJ whole genome shotgun (WGS) entry which is preliminary data.</text>
</comment>
<gene>
    <name evidence="2" type="ORF">EJO66_21005</name>
</gene>
<feature type="region of interest" description="Disordered" evidence="1">
    <location>
        <begin position="47"/>
        <end position="70"/>
    </location>
</feature>
<name>A0ABY0A2Q9_9BURK</name>
<keyword evidence="3" id="KW-1185">Reference proteome</keyword>